<protein>
    <recommendedName>
        <fullName evidence="2">DUF1996 domain-containing protein</fullName>
    </recommendedName>
</protein>
<feature type="signal peptide" evidence="1">
    <location>
        <begin position="1"/>
        <end position="23"/>
    </location>
</feature>
<dbReference type="EMBL" id="ML978155">
    <property type="protein sequence ID" value="KAF2036258.1"/>
    <property type="molecule type" value="Genomic_DNA"/>
</dbReference>
<organism evidence="3 4">
    <name type="scientific">Setomelanomma holmii</name>
    <dbReference type="NCBI Taxonomy" id="210430"/>
    <lineage>
        <taxon>Eukaryota</taxon>
        <taxon>Fungi</taxon>
        <taxon>Dikarya</taxon>
        <taxon>Ascomycota</taxon>
        <taxon>Pezizomycotina</taxon>
        <taxon>Dothideomycetes</taxon>
        <taxon>Pleosporomycetidae</taxon>
        <taxon>Pleosporales</taxon>
        <taxon>Pleosporineae</taxon>
        <taxon>Phaeosphaeriaceae</taxon>
        <taxon>Setomelanomma</taxon>
    </lineage>
</organism>
<dbReference type="PANTHER" id="PTHR43662:SF13">
    <property type="entry name" value="DUF1996 DOMAIN-CONTAINING PROTEIN"/>
    <property type="match status" value="1"/>
</dbReference>
<evidence type="ECO:0000313" key="4">
    <source>
        <dbReference type="Proteomes" id="UP000799777"/>
    </source>
</evidence>
<keyword evidence="4" id="KW-1185">Reference proteome</keyword>
<evidence type="ECO:0000313" key="3">
    <source>
        <dbReference type="EMBL" id="KAF2036258.1"/>
    </source>
</evidence>
<keyword evidence="1" id="KW-0732">Signal</keyword>
<dbReference type="InterPro" id="IPR018535">
    <property type="entry name" value="DUF1996"/>
</dbReference>
<accession>A0A9P4LSC3</accession>
<feature type="chain" id="PRO_5040399906" description="DUF1996 domain-containing protein" evidence="1">
    <location>
        <begin position="24"/>
        <end position="313"/>
    </location>
</feature>
<dbReference type="OrthoDB" id="74764at2759"/>
<gene>
    <name evidence="3" type="ORF">EK21DRAFT_96206</name>
</gene>
<name>A0A9P4LSC3_9PLEO</name>
<dbReference type="Proteomes" id="UP000799777">
    <property type="component" value="Unassembled WGS sequence"/>
</dbReference>
<dbReference type="Pfam" id="PF09362">
    <property type="entry name" value="DUF1996"/>
    <property type="match status" value="1"/>
</dbReference>
<feature type="domain" description="DUF1996" evidence="2">
    <location>
        <begin position="78"/>
        <end position="255"/>
    </location>
</feature>
<proteinExistence type="predicted"/>
<dbReference type="PANTHER" id="PTHR43662">
    <property type="match status" value="1"/>
</dbReference>
<reference evidence="3" key="1">
    <citation type="journal article" date="2020" name="Stud. Mycol.">
        <title>101 Dothideomycetes genomes: a test case for predicting lifestyles and emergence of pathogens.</title>
        <authorList>
            <person name="Haridas S."/>
            <person name="Albert R."/>
            <person name="Binder M."/>
            <person name="Bloem J."/>
            <person name="Labutti K."/>
            <person name="Salamov A."/>
            <person name="Andreopoulos B."/>
            <person name="Baker S."/>
            <person name="Barry K."/>
            <person name="Bills G."/>
            <person name="Bluhm B."/>
            <person name="Cannon C."/>
            <person name="Castanera R."/>
            <person name="Culley D."/>
            <person name="Daum C."/>
            <person name="Ezra D."/>
            <person name="Gonzalez J."/>
            <person name="Henrissat B."/>
            <person name="Kuo A."/>
            <person name="Liang C."/>
            <person name="Lipzen A."/>
            <person name="Lutzoni F."/>
            <person name="Magnuson J."/>
            <person name="Mondo S."/>
            <person name="Nolan M."/>
            <person name="Ohm R."/>
            <person name="Pangilinan J."/>
            <person name="Park H.-J."/>
            <person name="Ramirez L."/>
            <person name="Alfaro M."/>
            <person name="Sun H."/>
            <person name="Tritt A."/>
            <person name="Yoshinaga Y."/>
            <person name="Zwiers L.-H."/>
            <person name="Turgeon B."/>
            <person name="Goodwin S."/>
            <person name="Spatafora J."/>
            <person name="Crous P."/>
            <person name="Grigoriev I."/>
        </authorList>
    </citation>
    <scope>NUCLEOTIDE SEQUENCE</scope>
    <source>
        <strain evidence="3">CBS 110217</strain>
    </source>
</reference>
<evidence type="ECO:0000256" key="1">
    <source>
        <dbReference type="SAM" id="SignalP"/>
    </source>
</evidence>
<comment type="caution">
    <text evidence="3">The sequence shown here is derived from an EMBL/GenBank/DDBJ whole genome shotgun (WGS) entry which is preliminary data.</text>
</comment>
<evidence type="ECO:0000259" key="2">
    <source>
        <dbReference type="Pfam" id="PF09362"/>
    </source>
</evidence>
<dbReference type="AlphaFoldDB" id="A0A9P4LSC3"/>
<sequence>MLQPFLTTLTLSHSLTLLPAARALIRLGCSQLVIDRLDPLLEAGSTPSAHLHQIIGGNSFVPDMRPKKRVPQKGNVGFEEVNGGKTVYYMQNQLAGFQQKSKAKAFQPISLGFRMLIGSPTLTTRAEADKFPQLTCTCLQDMGTRFPETKYLPTKPCPAGIMVNLRFPICWDGVNLDSLDYISHMSYPASGTFESQGPCPSSHPVRMPQRMFEVIYKTPSFKDSADWPEDGSQPFVHSFGDATGFANHGDYLFGWKYDSLQQIMDEECYVGCSSMRTQSVKEMNECSVTRKVDEDVGISTYVSRLGSWFRCNS</sequence>